<comment type="catalytic activity">
    <reaction evidence="6">
        <text>5-hydroxy-(6E,8Z,11Z,14Z)-eicosatetraenoate + ATP + CoA = 5-hydroxy-(6E,8Z,11Z,14Z)-eicosatetraenoyl-CoA + AMP + diphosphate</text>
        <dbReference type="Rhea" id="RHEA:52108"/>
        <dbReference type="ChEBI" id="CHEBI:30616"/>
        <dbReference type="ChEBI" id="CHEBI:33019"/>
        <dbReference type="ChEBI" id="CHEBI:57287"/>
        <dbReference type="ChEBI" id="CHEBI:65341"/>
        <dbReference type="ChEBI" id="CHEBI:136407"/>
        <dbReference type="ChEBI" id="CHEBI:456215"/>
    </reaction>
    <physiologicalReaction direction="left-to-right" evidence="6">
        <dbReference type="Rhea" id="RHEA:52109"/>
    </physiologicalReaction>
</comment>
<comment type="catalytic activity">
    <reaction evidence="8">
        <text>12-hydroxy-(5Z,8Z,10E,14Z)-eicosatetraenoate + ATP + CoA = 12-hydroxy-(5Z,8Z,10E,14Z)-eicosatetraenoyl-CoA + AMP + diphosphate</text>
        <dbReference type="Rhea" id="RHEA:52112"/>
        <dbReference type="ChEBI" id="CHEBI:30616"/>
        <dbReference type="ChEBI" id="CHEBI:33019"/>
        <dbReference type="ChEBI" id="CHEBI:57287"/>
        <dbReference type="ChEBI" id="CHEBI:90718"/>
        <dbReference type="ChEBI" id="CHEBI:136408"/>
        <dbReference type="ChEBI" id="CHEBI:456215"/>
    </reaction>
    <physiologicalReaction direction="left-to-right" evidence="8">
        <dbReference type="Rhea" id="RHEA:52113"/>
    </physiologicalReaction>
</comment>
<dbReference type="GO" id="GO:0005783">
    <property type="term" value="C:endoplasmic reticulum"/>
    <property type="evidence" value="ECO:0007669"/>
    <property type="project" value="TreeGrafter"/>
</dbReference>
<organism evidence="15 16">
    <name type="scientific">Amphibalanus amphitrite</name>
    <name type="common">Striped barnacle</name>
    <name type="synonym">Balanus amphitrite</name>
    <dbReference type="NCBI Taxonomy" id="1232801"/>
    <lineage>
        <taxon>Eukaryota</taxon>
        <taxon>Metazoa</taxon>
        <taxon>Ecdysozoa</taxon>
        <taxon>Arthropoda</taxon>
        <taxon>Crustacea</taxon>
        <taxon>Multicrustacea</taxon>
        <taxon>Cirripedia</taxon>
        <taxon>Thoracica</taxon>
        <taxon>Thoracicalcarea</taxon>
        <taxon>Balanomorpha</taxon>
        <taxon>Balanoidea</taxon>
        <taxon>Balanidae</taxon>
        <taxon>Amphibalaninae</taxon>
        <taxon>Amphibalanus</taxon>
    </lineage>
</organism>
<dbReference type="GO" id="GO:0005524">
    <property type="term" value="F:ATP binding"/>
    <property type="evidence" value="ECO:0007669"/>
    <property type="project" value="UniProtKB-KW"/>
</dbReference>
<evidence type="ECO:0000256" key="8">
    <source>
        <dbReference type="ARBA" id="ARBA00024495"/>
    </source>
</evidence>
<dbReference type="InterPro" id="IPR042099">
    <property type="entry name" value="ANL_N_sf"/>
</dbReference>
<comment type="similarity">
    <text evidence="1 13">Belongs to the ATP-dependent AMP-binding enzyme family.</text>
</comment>
<dbReference type="AlphaFoldDB" id="A0A6A4WLH8"/>
<dbReference type="PANTHER" id="PTHR43272:SF107">
    <property type="entry name" value="LONG-CHAIN-FATTY-ACID--COA LIGASE 5"/>
    <property type="match status" value="1"/>
</dbReference>
<keyword evidence="3 13" id="KW-0547">Nucleotide-binding</keyword>
<dbReference type="GO" id="GO:0047676">
    <property type="term" value="F:arachidonate-CoA ligase activity"/>
    <property type="evidence" value="ECO:0007669"/>
    <property type="project" value="UniProtKB-EC"/>
</dbReference>
<keyword evidence="5 13" id="KW-0067">ATP-binding</keyword>
<evidence type="ECO:0000256" key="5">
    <source>
        <dbReference type="ARBA" id="ARBA00022840"/>
    </source>
</evidence>
<reference evidence="15 16" key="1">
    <citation type="submission" date="2019-07" db="EMBL/GenBank/DDBJ databases">
        <title>Draft genome assembly of a fouling barnacle, Amphibalanus amphitrite (Darwin, 1854): The first reference genome for Thecostraca.</title>
        <authorList>
            <person name="Kim W."/>
        </authorList>
    </citation>
    <scope>NUCLEOTIDE SEQUENCE [LARGE SCALE GENOMIC DNA]</scope>
    <source>
        <strain evidence="15">SNU_AA5</strain>
        <tissue evidence="15">Soma without cirri and trophi</tissue>
    </source>
</reference>
<protein>
    <recommendedName>
        <fullName evidence="13">Long-chain-fatty-acid--CoA ligase</fullName>
        <ecNumber evidence="13">6.2.1.3</ecNumber>
    </recommendedName>
</protein>
<comment type="caution">
    <text evidence="15">The sequence shown here is derived from an EMBL/GenBank/DDBJ whole genome shotgun (WGS) entry which is preliminary data.</text>
</comment>
<evidence type="ECO:0000256" key="12">
    <source>
        <dbReference type="ARBA" id="ARBA00049139"/>
    </source>
</evidence>
<comment type="catalytic activity">
    <reaction evidence="7">
        <text>a long-chain fatty acid + ATP + CoA = a long-chain fatty acyl-CoA + AMP + diphosphate</text>
        <dbReference type="Rhea" id="RHEA:15421"/>
        <dbReference type="ChEBI" id="CHEBI:30616"/>
        <dbReference type="ChEBI" id="CHEBI:33019"/>
        <dbReference type="ChEBI" id="CHEBI:57287"/>
        <dbReference type="ChEBI" id="CHEBI:57560"/>
        <dbReference type="ChEBI" id="CHEBI:83139"/>
        <dbReference type="ChEBI" id="CHEBI:456215"/>
        <dbReference type="EC" id="6.2.1.3"/>
    </reaction>
    <physiologicalReaction direction="left-to-right" evidence="7">
        <dbReference type="Rhea" id="RHEA:15422"/>
    </physiologicalReaction>
</comment>
<comment type="catalytic activity">
    <reaction evidence="12">
        <text>hexadecanoate + ATP + CoA = hexadecanoyl-CoA + AMP + diphosphate</text>
        <dbReference type="Rhea" id="RHEA:30751"/>
        <dbReference type="ChEBI" id="CHEBI:7896"/>
        <dbReference type="ChEBI" id="CHEBI:30616"/>
        <dbReference type="ChEBI" id="CHEBI:33019"/>
        <dbReference type="ChEBI" id="CHEBI:57287"/>
        <dbReference type="ChEBI" id="CHEBI:57379"/>
        <dbReference type="ChEBI" id="CHEBI:456215"/>
    </reaction>
    <physiologicalReaction direction="left-to-right" evidence="12">
        <dbReference type="Rhea" id="RHEA:30752"/>
    </physiologicalReaction>
</comment>
<evidence type="ECO:0000256" key="6">
    <source>
        <dbReference type="ARBA" id="ARBA00024469"/>
    </source>
</evidence>
<dbReference type="SUPFAM" id="SSF56801">
    <property type="entry name" value="Acetyl-CoA synthetase-like"/>
    <property type="match status" value="1"/>
</dbReference>
<dbReference type="Gene3D" id="3.40.50.12780">
    <property type="entry name" value="N-terminal domain of ligase-like"/>
    <property type="match status" value="1"/>
</dbReference>
<dbReference type="Proteomes" id="UP000440578">
    <property type="component" value="Unassembled WGS sequence"/>
</dbReference>
<comment type="catalytic activity">
    <reaction evidence="11">
        <text>(E)-hexadec-2-enoate + ATP + CoA = (2E)-hexadecenoyl-CoA + AMP + diphosphate</text>
        <dbReference type="Rhea" id="RHEA:36139"/>
        <dbReference type="ChEBI" id="CHEBI:30616"/>
        <dbReference type="ChEBI" id="CHEBI:33019"/>
        <dbReference type="ChEBI" id="CHEBI:57287"/>
        <dbReference type="ChEBI" id="CHEBI:61526"/>
        <dbReference type="ChEBI" id="CHEBI:72745"/>
        <dbReference type="ChEBI" id="CHEBI:456215"/>
    </reaction>
    <physiologicalReaction direction="left-to-right" evidence="11">
        <dbReference type="Rhea" id="RHEA:36140"/>
    </physiologicalReaction>
</comment>
<comment type="catalytic activity">
    <reaction evidence="10">
        <text>(5Z,8Z,11Z,14Z)-eicosatetraenoate + ATP + CoA = (5Z,8Z,11Z,14Z)-eicosatetraenoyl-CoA + AMP + diphosphate</text>
        <dbReference type="Rhea" id="RHEA:19713"/>
        <dbReference type="ChEBI" id="CHEBI:30616"/>
        <dbReference type="ChEBI" id="CHEBI:32395"/>
        <dbReference type="ChEBI" id="CHEBI:33019"/>
        <dbReference type="ChEBI" id="CHEBI:57287"/>
        <dbReference type="ChEBI" id="CHEBI:57368"/>
        <dbReference type="ChEBI" id="CHEBI:456215"/>
        <dbReference type="EC" id="6.2.1.15"/>
    </reaction>
    <physiologicalReaction direction="left-to-right" evidence="10">
        <dbReference type="Rhea" id="RHEA:19714"/>
    </physiologicalReaction>
</comment>
<keyword evidence="2 13" id="KW-0436">Ligase</keyword>
<dbReference type="PROSITE" id="PS00455">
    <property type="entry name" value="AMP_BINDING"/>
    <property type="match status" value="1"/>
</dbReference>
<evidence type="ECO:0000256" key="3">
    <source>
        <dbReference type="ARBA" id="ARBA00022741"/>
    </source>
</evidence>
<dbReference type="PANTHER" id="PTHR43272">
    <property type="entry name" value="LONG-CHAIN-FATTY-ACID--COA LIGASE"/>
    <property type="match status" value="1"/>
</dbReference>
<evidence type="ECO:0000256" key="7">
    <source>
        <dbReference type="ARBA" id="ARBA00024484"/>
    </source>
</evidence>
<evidence type="ECO:0000256" key="4">
    <source>
        <dbReference type="ARBA" id="ARBA00022832"/>
    </source>
</evidence>
<dbReference type="EC" id="6.2.1.3" evidence="13"/>
<dbReference type="Pfam" id="PF00501">
    <property type="entry name" value="AMP-binding"/>
    <property type="match status" value="2"/>
</dbReference>
<accession>A0A6A4WLH8</accession>
<proteinExistence type="inferred from homology"/>
<dbReference type="OrthoDB" id="1700726at2759"/>
<dbReference type="EMBL" id="VIIS01000547">
    <property type="protein sequence ID" value="KAF0307715.1"/>
    <property type="molecule type" value="Genomic_DNA"/>
</dbReference>
<keyword evidence="16" id="KW-1185">Reference proteome</keyword>
<feature type="domain" description="AMP-dependent synthetase/ligase" evidence="14">
    <location>
        <begin position="436"/>
        <end position="505"/>
    </location>
</feature>
<keyword evidence="4 13" id="KW-0276">Fatty acid metabolism</keyword>
<evidence type="ECO:0000256" key="13">
    <source>
        <dbReference type="RuleBase" id="RU369030"/>
    </source>
</evidence>
<dbReference type="CDD" id="cd05927">
    <property type="entry name" value="LC-FACS_euk"/>
    <property type="match status" value="1"/>
</dbReference>
<feature type="domain" description="AMP-dependent synthetase/ligase" evidence="14">
    <location>
        <begin position="89"/>
        <end position="429"/>
    </location>
</feature>
<dbReference type="InterPro" id="IPR000873">
    <property type="entry name" value="AMP-dep_synth/lig_dom"/>
</dbReference>
<evidence type="ECO:0000259" key="14">
    <source>
        <dbReference type="Pfam" id="PF00501"/>
    </source>
</evidence>
<keyword evidence="13" id="KW-0443">Lipid metabolism</keyword>
<evidence type="ECO:0000313" key="16">
    <source>
        <dbReference type="Proteomes" id="UP000440578"/>
    </source>
</evidence>
<comment type="catalytic activity">
    <reaction evidence="9">
        <text>15-hydroxy-(5Z,8Z,11Z,13E)-eicosatetraenoate + ATP + CoA = 15-hydroxy-(5Z,8Z,11Z,13E)-eicosatetraenoyl-CoA + AMP + diphosphate</text>
        <dbReference type="Rhea" id="RHEA:52116"/>
        <dbReference type="ChEBI" id="CHEBI:30616"/>
        <dbReference type="ChEBI" id="CHEBI:33019"/>
        <dbReference type="ChEBI" id="CHEBI:57287"/>
        <dbReference type="ChEBI" id="CHEBI:78832"/>
        <dbReference type="ChEBI" id="CHEBI:136409"/>
        <dbReference type="ChEBI" id="CHEBI:456215"/>
    </reaction>
    <physiologicalReaction direction="left-to-right" evidence="9">
        <dbReference type="Rhea" id="RHEA:52117"/>
    </physiologicalReaction>
</comment>
<comment type="function">
    <text evidence="13">Catalyzes the conversion of long-chain fatty acids to their active form acyl-CoAs for both synthesis of cellular lipids, and degradation via beta-oxidation.</text>
</comment>
<sequence length="682" mass="76118">MCSILGHRPVVPPVDVDDQSLPLRNNMFNDRWEGPELIRRSRIPYKGSKDGQYFKYLDDNTKTMFDAFRRGAKLSNNGPCLGWHEDKDKPYQWINYNESLLRAKNFAAGLLATGLKPGQETNVGVYTQNCPEWVLTEQGCYCYNMVIVPLYDTLGEEACTFIINQANISVVVVDNDTKIATLLGQRPRPLTHIVSTRPVKPELVQRAKDAGVRVSRFTEVEKLGAAANIKETPPKPEDLATICYTSGTTGDPKGVMLTHENLVADVGAVLIQLGECAPDHTDTLISFLPLAHMLERVCETAMYMQGGSVGFFLGDIRALMDDMKHLRPTLMPVVPRLLNRIYDKVWSNVAGSKFKTKMLQWALDAKEAEIKRGIIRNDSFWDRLVLKKVRDSLGGRVRLMVVGSAPMAANVLTFMRAALGCTVLEGYGAGGIRCWRDTVLEGYGQTECVAPCTLTLQGDARPDHVGPPLPCCDIKLVDVPEMNYFAASGQGEVCIRGTNVTQGYYKNPEKTRETIDSDGWLHTGDVGQWLPNGTLRIIDRAKHIFKLSQGEYVAPEKVENVYVRSQLIAQMFVHGESLKSSVVAVVVPDVDVLKAWATKNNVPGTLSVLCQSPKVKKHIMDDMNRLAKEANLKSFEQVKDIYLHPDPFSVQNNLLTPTLKAKRPELRKYFKPQLDDLYSKLT</sequence>
<dbReference type="GO" id="GO:0016020">
    <property type="term" value="C:membrane"/>
    <property type="evidence" value="ECO:0007669"/>
    <property type="project" value="TreeGrafter"/>
</dbReference>
<evidence type="ECO:0000256" key="1">
    <source>
        <dbReference type="ARBA" id="ARBA00006432"/>
    </source>
</evidence>
<gene>
    <name evidence="15" type="primary">ACSL1</name>
    <name evidence="15" type="ORF">FJT64_002241</name>
</gene>
<dbReference type="InterPro" id="IPR020845">
    <property type="entry name" value="AMP-binding_CS"/>
</dbReference>
<dbReference type="InterPro" id="IPR045311">
    <property type="entry name" value="LC-FACS_euk"/>
</dbReference>
<evidence type="ECO:0000313" key="15">
    <source>
        <dbReference type="EMBL" id="KAF0307715.1"/>
    </source>
</evidence>
<evidence type="ECO:0000256" key="2">
    <source>
        <dbReference type="ARBA" id="ARBA00022598"/>
    </source>
</evidence>
<name>A0A6A4WLH8_AMPAM</name>
<evidence type="ECO:0000256" key="9">
    <source>
        <dbReference type="ARBA" id="ARBA00024532"/>
    </source>
</evidence>
<evidence type="ECO:0000256" key="10">
    <source>
        <dbReference type="ARBA" id="ARBA00024548"/>
    </source>
</evidence>
<evidence type="ECO:0000256" key="11">
    <source>
        <dbReference type="ARBA" id="ARBA00024565"/>
    </source>
</evidence>